<dbReference type="Gene3D" id="3.40.50.300">
    <property type="entry name" value="P-loop containing nucleotide triphosphate hydrolases"/>
    <property type="match status" value="1"/>
</dbReference>
<proteinExistence type="predicted"/>
<dbReference type="GO" id="GO:0015421">
    <property type="term" value="F:ABC-type oligopeptide transporter activity"/>
    <property type="evidence" value="ECO:0007669"/>
    <property type="project" value="TreeGrafter"/>
</dbReference>
<dbReference type="PANTHER" id="PTHR43394">
    <property type="entry name" value="ATP-DEPENDENT PERMEASE MDL1, MITOCHONDRIAL"/>
    <property type="match status" value="1"/>
</dbReference>
<name>A0A6G7Y6E1_9ACTN</name>
<evidence type="ECO:0000313" key="2">
    <source>
        <dbReference type="EMBL" id="QIK72464.1"/>
    </source>
</evidence>
<dbReference type="AlphaFoldDB" id="A0A6G7Y6E1"/>
<dbReference type="InterPro" id="IPR027417">
    <property type="entry name" value="P-loop_NTPase"/>
</dbReference>
<sequence length="159" mass="17111">MCRPSRPLAHSARRRLVAQTTWLFTGTIADNLRIANPDAADDELWRALADVGLDGFVAAAPRGLDTPTGVRGLALSGGQAQRLSLARALLSRRSLLLLDEPTSQVDLESERIILDALDRLRPDRTVVLVTHRASASLTGARTLELRAGRLSEGGARVDA</sequence>
<reference evidence="2 3" key="1">
    <citation type="submission" date="2020-03" db="EMBL/GenBank/DDBJ databases">
        <title>Propioniciclava sp. nov., isolated from Hydrophilus acuminatus.</title>
        <authorList>
            <person name="Hyun D.-W."/>
            <person name="Bae J.-W."/>
        </authorList>
    </citation>
    <scope>NUCLEOTIDE SEQUENCE [LARGE SCALE GENOMIC DNA]</scope>
    <source>
        <strain evidence="2 3">HDW11</strain>
    </source>
</reference>
<dbReference type="Proteomes" id="UP000501058">
    <property type="component" value="Chromosome"/>
</dbReference>
<evidence type="ECO:0000313" key="3">
    <source>
        <dbReference type="Proteomes" id="UP000501058"/>
    </source>
</evidence>
<dbReference type="SUPFAM" id="SSF52540">
    <property type="entry name" value="P-loop containing nucleoside triphosphate hydrolases"/>
    <property type="match status" value="1"/>
</dbReference>
<keyword evidence="2" id="KW-0547">Nucleotide-binding</keyword>
<organism evidence="2 3">
    <name type="scientific">Propioniciclava coleopterorum</name>
    <dbReference type="NCBI Taxonomy" id="2714937"/>
    <lineage>
        <taxon>Bacteria</taxon>
        <taxon>Bacillati</taxon>
        <taxon>Actinomycetota</taxon>
        <taxon>Actinomycetes</taxon>
        <taxon>Propionibacteriales</taxon>
        <taxon>Propionibacteriaceae</taxon>
        <taxon>Propioniciclava</taxon>
    </lineage>
</organism>
<dbReference type="Pfam" id="PF00005">
    <property type="entry name" value="ABC_tran"/>
    <property type="match status" value="1"/>
</dbReference>
<dbReference type="InterPro" id="IPR039421">
    <property type="entry name" value="Type_1_exporter"/>
</dbReference>
<gene>
    <name evidence="2" type="ORF">G7070_09550</name>
</gene>
<keyword evidence="2" id="KW-0067">ATP-binding</keyword>
<feature type="domain" description="ABC transporter" evidence="1">
    <location>
        <begin position="13"/>
        <end position="103"/>
    </location>
</feature>
<dbReference type="RefSeq" id="WP_166233538.1">
    <property type="nucleotide sequence ID" value="NZ_CP049865.1"/>
</dbReference>
<evidence type="ECO:0000259" key="1">
    <source>
        <dbReference type="Pfam" id="PF00005"/>
    </source>
</evidence>
<dbReference type="InterPro" id="IPR003439">
    <property type="entry name" value="ABC_transporter-like_ATP-bd"/>
</dbReference>
<dbReference type="EMBL" id="CP049865">
    <property type="protein sequence ID" value="QIK72464.1"/>
    <property type="molecule type" value="Genomic_DNA"/>
</dbReference>
<dbReference type="GO" id="GO:0016887">
    <property type="term" value="F:ATP hydrolysis activity"/>
    <property type="evidence" value="ECO:0007669"/>
    <property type="project" value="InterPro"/>
</dbReference>
<keyword evidence="3" id="KW-1185">Reference proteome</keyword>
<dbReference type="KEGG" id="prv:G7070_09550"/>
<protein>
    <submittedName>
        <fullName evidence="2">ABC transporter ATP-binding protein</fullName>
    </submittedName>
</protein>
<dbReference type="GO" id="GO:0005524">
    <property type="term" value="F:ATP binding"/>
    <property type="evidence" value="ECO:0007669"/>
    <property type="project" value="UniProtKB-KW"/>
</dbReference>
<dbReference type="PANTHER" id="PTHR43394:SF1">
    <property type="entry name" value="ATP-BINDING CASSETTE SUB-FAMILY B MEMBER 10, MITOCHONDRIAL"/>
    <property type="match status" value="1"/>
</dbReference>
<accession>A0A6G7Y6E1</accession>